<dbReference type="AlphaFoldDB" id="A0AB73AQ97"/>
<sequence length="44" mass="4558">MLSGGVGPDAVGRVEGSTFSNCRINRLWVGTQALPTRNPGSVEA</sequence>
<name>A0AB73AQ97_BACFG</name>
<evidence type="ECO:0000313" key="1">
    <source>
        <dbReference type="EMBL" id="EYB10991.1"/>
    </source>
</evidence>
<proteinExistence type="predicted"/>
<protein>
    <submittedName>
        <fullName evidence="1">Uncharacterized protein</fullName>
    </submittedName>
</protein>
<organism evidence="1 2">
    <name type="scientific">Bacteroides fragilis str. 3783N1-6</name>
    <dbReference type="NCBI Taxonomy" id="1339310"/>
    <lineage>
        <taxon>Bacteria</taxon>
        <taxon>Pseudomonadati</taxon>
        <taxon>Bacteroidota</taxon>
        <taxon>Bacteroidia</taxon>
        <taxon>Bacteroidales</taxon>
        <taxon>Bacteroidaceae</taxon>
        <taxon>Bacteroides</taxon>
    </lineage>
</organism>
<dbReference type="EMBL" id="JGEU01000030">
    <property type="protein sequence ID" value="EYB10991.1"/>
    <property type="molecule type" value="Genomic_DNA"/>
</dbReference>
<comment type="caution">
    <text evidence="1">The sequence shown here is derived from an EMBL/GenBank/DDBJ whole genome shotgun (WGS) entry which is preliminary data.</text>
</comment>
<accession>A0AB73AQ97</accession>
<gene>
    <name evidence="1" type="ORF">M119_0519</name>
</gene>
<evidence type="ECO:0000313" key="2">
    <source>
        <dbReference type="Proteomes" id="UP000021175"/>
    </source>
</evidence>
<reference evidence="1 2" key="1">
    <citation type="submission" date="2014-02" db="EMBL/GenBank/DDBJ databases">
        <authorList>
            <person name="Sears C."/>
            <person name="Carroll K."/>
            <person name="Sack B.R."/>
            <person name="Qadri F."/>
            <person name="Myers L.L."/>
            <person name="Chung G.-T."/>
            <person name="Escheverria P."/>
            <person name="Fraser C.M."/>
            <person name="Sadzewicz L."/>
            <person name="Shefchek K.A."/>
            <person name="Tallon L."/>
            <person name="Das S.P."/>
            <person name="Daugherty S."/>
            <person name="Mongodin E.F."/>
        </authorList>
    </citation>
    <scope>NUCLEOTIDE SEQUENCE [LARGE SCALE GENOMIC DNA]</scope>
    <source>
        <strain evidence="1 2">3783N1-6</strain>
    </source>
</reference>
<dbReference type="Proteomes" id="UP000021175">
    <property type="component" value="Unassembled WGS sequence"/>
</dbReference>